<evidence type="ECO:0000313" key="16">
    <source>
        <dbReference type="WBParaSite" id="MBELARI_LOCUS1620"/>
    </source>
</evidence>
<evidence type="ECO:0000256" key="12">
    <source>
        <dbReference type="ARBA" id="ARBA00023303"/>
    </source>
</evidence>
<keyword evidence="10" id="KW-0325">Glycoprotein</keyword>
<feature type="transmembrane region" description="Helical" evidence="14">
    <location>
        <begin position="50"/>
        <end position="73"/>
    </location>
</feature>
<sequence length="644" mass="73599">MSDGDQRTTWDDKKQRIYLRICDYETKEFSGLTTYHGLVRIYNSNTWPSRIFWCVVVLSCLFLFMIHSGFLLLNYHSKPTLFQVNVIVPEEGLLFPDITICNNKPVFAEKLKAWKMPSDVLQYVLKAYSKDMESDLKILTSEQAEFVKYTNDYRNATKKVFSFMEFFSSVGADCHSMVEWCAFGGVPLDECCQQTQPILTDSGLCVRFPNSKFQHRQWFSGWAHGWQIMLKIDANEENESNFLPDEFADEGVRVAVHEANEFPSMRAHSVSVPPGTTLYTGIDVRNVTLLARHDWGLCQPDWDPAIHGDLVIPFGYSSRHCEANCLMKRYLEICECVPLAVTLADQFPICTPLQLAQCQKIINSKKKLNSSFYLNFSDSQTCFCDVKCEQLQYDLKTSYGNLRASDSRVSLDDDNGKFSRILVNVYMREISYERHEQQKQMQTADLLSNIAGSMGLFLGMSTVTLLEIFIYLFKSVWGTINSDRQKQFVEAMIMEENELQSEQQVIVVEEEQNEPLMSSDQMPLLHERKASRRISIVPISAYNTGSIGQRKASLMPEYLAEDRPPKRSISACAPLLGSRRVSLASNHDRRRASHQDSVVTTIGIPSSSTAWSSFSAEEPNRINVFHTRRHSAVPNKKRGSFLDF</sequence>
<evidence type="ECO:0000256" key="9">
    <source>
        <dbReference type="ARBA" id="ARBA00023136"/>
    </source>
</evidence>
<dbReference type="PANTHER" id="PTHR11690">
    <property type="entry name" value="AMILORIDE-SENSITIVE SODIUM CHANNEL-RELATED"/>
    <property type="match status" value="1"/>
</dbReference>
<reference evidence="16" key="1">
    <citation type="submission" date="2024-02" db="UniProtKB">
        <authorList>
            <consortium name="WormBaseParasite"/>
        </authorList>
    </citation>
    <scope>IDENTIFICATION</scope>
</reference>
<evidence type="ECO:0000256" key="1">
    <source>
        <dbReference type="ARBA" id="ARBA00004141"/>
    </source>
</evidence>
<dbReference type="PRINTS" id="PR01078">
    <property type="entry name" value="AMINACHANNEL"/>
</dbReference>
<accession>A0AAF3ERB3</accession>
<keyword evidence="11 13" id="KW-0739">Sodium transport</keyword>
<keyword evidence="6 14" id="KW-1133">Transmembrane helix</keyword>
<evidence type="ECO:0000256" key="3">
    <source>
        <dbReference type="ARBA" id="ARBA00022448"/>
    </source>
</evidence>
<dbReference type="InterPro" id="IPR001873">
    <property type="entry name" value="ENaC"/>
</dbReference>
<keyword evidence="8 13" id="KW-0406">Ion transport</keyword>
<evidence type="ECO:0000256" key="5">
    <source>
        <dbReference type="ARBA" id="ARBA00022692"/>
    </source>
</evidence>
<dbReference type="AlphaFoldDB" id="A0AAF3ERB3"/>
<dbReference type="Gene3D" id="2.60.470.10">
    <property type="entry name" value="Acid-sensing ion channels like domains"/>
    <property type="match status" value="1"/>
</dbReference>
<evidence type="ECO:0000256" key="6">
    <source>
        <dbReference type="ARBA" id="ARBA00022989"/>
    </source>
</evidence>
<dbReference type="GO" id="GO:0015280">
    <property type="term" value="F:ligand-gated sodium channel activity"/>
    <property type="evidence" value="ECO:0007669"/>
    <property type="project" value="TreeGrafter"/>
</dbReference>
<evidence type="ECO:0000256" key="10">
    <source>
        <dbReference type="ARBA" id="ARBA00023180"/>
    </source>
</evidence>
<dbReference type="Pfam" id="PF00858">
    <property type="entry name" value="ASC"/>
    <property type="match status" value="1"/>
</dbReference>
<keyword evidence="4 13" id="KW-0894">Sodium channel</keyword>
<evidence type="ECO:0000256" key="7">
    <source>
        <dbReference type="ARBA" id="ARBA00023053"/>
    </source>
</evidence>
<evidence type="ECO:0000313" key="15">
    <source>
        <dbReference type="Proteomes" id="UP000887575"/>
    </source>
</evidence>
<keyword evidence="15" id="KW-1185">Reference proteome</keyword>
<evidence type="ECO:0000256" key="8">
    <source>
        <dbReference type="ARBA" id="ARBA00023065"/>
    </source>
</evidence>
<evidence type="ECO:0000256" key="11">
    <source>
        <dbReference type="ARBA" id="ARBA00023201"/>
    </source>
</evidence>
<protein>
    <submittedName>
        <fullName evidence="16">Uncharacterized protein</fullName>
    </submittedName>
</protein>
<dbReference type="GO" id="GO:0005886">
    <property type="term" value="C:plasma membrane"/>
    <property type="evidence" value="ECO:0007669"/>
    <property type="project" value="TreeGrafter"/>
</dbReference>
<dbReference type="Proteomes" id="UP000887575">
    <property type="component" value="Unassembled WGS sequence"/>
</dbReference>
<evidence type="ECO:0000256" key="4">
    <source>
        <dbReference type="ARBA" id="ARBA00022461"/>
    </source>
</evidence>
<evidence type="ECO:0000256" key="13">
    <source>
        <dbReference type="RuleBase" id="RU000679"/>
    </source>
</evidence>
<proteinExistence type="inferred from homology"/>
<keyword evidence="3 13" id="KW-0813">Transport</keyword>
<evidence type="ECO:0000256" key="2">
    <source>
        <dbReference type="ARBA" id="ARBA00007193"/>
    </source>
</evidence>
<keyword evidence="12 13" id="KW-0407">Ion channel</keyword>
<keyword evidence="7" id="KW-0915">Sodium</keyword>
<dbReference type="WBParaSite" id="MBELARI_LOCUS1620">
    <property type="protein sequence ID" value="MBELARI_LOCUS1620"/>
    <property type="gene ID" value="MBELARI_LOCUS1620"/>
</dbReference>
<evidence type="ECO:0000256" key="14">
    <source>
        <dbReference type="SAM" id="Phobius"/>
    </source>
</evidence>
<keyword evidence="9 14" id="KW-0472">Membrane</keyword>
<keyword evidence="5 13" id="KW-0812">Transmembrane</keyword>
<comment type="subcellular location">
    <subcellularLocation>
        <location evidence="1">Membrane</location>
        <topology evidence="1">Multi-pass membrane protein</topology>
    </subcellularLocation>
</comment>
<dbReference type="Gene3D" id="1.10.287.770">
    <property type="entry name" value="YojJ-like"/>
    <property type="match status" value="1"/>
</dbReference>
<organism evidence="15 16">
    <name type="scientific">Mesorhabditis belari</name>
    <dbReference type="NCBI Taxonomy" id="2138241"/>
    <lineage>
        <taxon>Eukaryota</taxon>
        <taxon>Metazoa</taxon>
        <taxon>Ecdysozoa</taxon>
        <taxon>Nematoda</taxon>
        <taxon>Chromadorea</taxon>
        <taxon>Rhabditida</taxon>
        <taxon>Rhabditina</taxon>
        <taxon>Rhabditomorpha</taxon>
        <taxon>Rhabditoidea</taxon>
        <taxon>Rhabditidae</taxon>
        <taxon>Mesorhabditinae</taxon>
        <taxon>Mesorhabditis</taxon>
    </lineage>
</organism>
<dbReference type="PANTHER" id="PTHR11690:SF120">
    <property type="entry name" value="FLR-1"/>
    <property type="match status" value="1"/>
</dbReference>
<name>A0AAF3ERB3_9BILA</name>
<comment type="similarity">
    <text evidence="2 13">Belongs to the amiloride-sensitive sodium channel (TC 1.A.6) family.</text>
</comment>